<accession>A0A2I1I0Q7</accession>
<dbReference type="GO" id="GO:0045259">
    <property type="term" value="C:proton-transporting ATP synthase complex"/>
    <property type="evidence" value="ECO:0007669"/>
    <property type="project" value="UniProtKB-KW"/>
</dbReference>
<comment type="caution">
    <text evidence="9">The sequence shown here is derived from an EMBL/GenBank/DDBJ whole genome shotgun (WGS) entry which is preliminary data.</text>
</comment>
<gene>
    <name evidence="8" type="primary">atpH</name>
    <name evidence="9" type="ORF">CYJ22_04810</name>
</gene>
<evidence type="ECO:0000256" key="2">
    <source>
        <dbReference type="ARBA" id="ARBA00022448"/>
    </source>
</evidence>
<dbReference type="AlphaFoldDB" id="A0A2I1I0Q7"/>
<dbReference type="GO" id="GO:0005886">
    <property type="term" value="C:plasma membrane"/>
    <property type="evidence" value="ECO:0007669"/>
    <property type="project" value="UniProtKB-SubCell"/>
</dbReference>
<keyword evidence="7 8" id="KW-0066">ATP synthesis</keyword>
<protein>
    <recommendedName>
        <fullName evidence="8">ATP synthase subunit delta</fullName>
    </recommendedName>
    <alternativeName>
        <fullName evidence="8">ATP synthase F(1) sector subunit delta</fullName>
    </alternativeName>
    <alternativeName>
        <fullName evidence="8">F-type ATPase subunit delta</fullName>
        <shortName evidence="8">F-ATPase subunit delta</shortName>
    </alternativeName>
</protein>
<comment type="function">
    <text evidence="8">F(1)F(0) ATP synthase produces ATP from ADP in the presence of a proton or sodium gradient. F-type ATPases consist of two structural domains, F(1) containing the extramembraneous catalytic core and F(0) containing the membrane proton channel, linked together by a central stalk and a peripheral stalk. During catalysis, ATP synthesis in the catalytic domain of F(1) is coupled via a rotary mechanism of the central stalk subunits to proton translocation.</text>
</comment>
<dbReference type="Pfam" id="PF00213">
    <property type="entry name" value="OSCP"/>
    <property type="match status" value="1"/>
</dbReference>
<dbReference type="InterPro" id="IPR020781">
    <property type="entry name" value="ATPase_OSCP/d_CS"/>
</dbReference>
<dbReference type="RefSeq" id="WP_101601497.1">
    <property type="nucleotide sequence ID" value="NZ_PKKM01000005.1"/>
</dbReference>
<evidence type="ECO:0000313" key="9">
    <source>
        <dbReference type="EMBL" id="PKY64712.1"/>
    </source>
</evidence>
<keyword evidence="4 8" id="KW-0406">Ion transport</keyword>
<keyword evidence="5 8" id="KW-0472">Membrane</keyword>
<name>A0A2I1I0Q7_9ACTO</name>
<evidence type="ECO:0000256" key="3">
    <source>
        <dbReference type="ARBA" id="ARBA00022781"/>
    </source>
</evidence>
<keyword evidence="8" id="KW-1003">Cell membrane</keyword>
<comment type="similarity">
    <text evidence="8">Belongs to the ATPase delta chain family.</text>
</comment>
<dbReference type="PRINTS" id="PR00125">
    <property type="entry name" value="ATPASEDELTA"/>
</dbReference>
<evidence type="ECO:0000256" key="8">
    <source>
        <dbReference type="HAMAP-Rule" id="MF_01416"/>
    </source>
</evidence>
<organism evidence="9 10">
    <name type="scientific">Schaalia odontolytica</name>
    <dbReference type="NCBI Taxonomy" id="1660"/>
    <lineage>
        <taxon>Bacteria</taxon>
        <taxon>Bacillati</taxon>
        <taxon>Actinomycetota</taxon>
        <taxon>Actinomycetes</taxon>
        <taxon>Actinomycetales</taxon>
        <taxon>Actinomycetaceae</taxon>
        <taxon>Schaalia</taxon>
    </lineage>
</organism>
<dbReference type="PROSITE" id="PS00389">
    <property type="entry name" value="ATPASE_DELTA"/>
    <property type="match status" value="1"/>
</dbReference>
<evidence type="ECO:0000256" key="1">
    <source>
        <dbReference type="ARBA" id="ARBA00004370"/>
    </source>
</evidence>
<dbReference type="GO" id="GO:0046933">
    <property type="term" value="F:proton-transporting ATP synthase activity, rotational mechanism"/>
    <property type="evidence" value="ECO:0007669"/>
    <property type="project" value="UniProtKB-UniRule"/>
</dbReference>
<evidence type="ECO:0000256" key="6">
    <source>
        <dbReference type="ARBA" id="ARBA00023196"/>
    </source>
</evidence>
<evidence type="ECO:0000256" key="4">
    <source>
        <dbReference type="ARBA" id="ARBA00023065"/>
    </source>
</evidence>
<evidence type="ECO:0000256" key="7">
    <source>
        <dbReference type="ARBA" id="ARBA00023310"/>
    </source>
</evidence>
<proteinExistence type="inferred from homology"/>
<reference evidence="9 10" key="1">
    <citation type="submission" date="2017-12" db="EMBL/GenBank/DDBJ databases">
        <title>Phylogenetic diversity of female urinary microbiome.</title>
        <authorList>
            <person name="Thomas-White K."/>
            <person name="Wolfe A.J."/>
        </authorList>
    </citation>
    <scope>NUCLEOTIDE SEQUENCE [LARGE SCALE GENOMIC DNA]</scope>
    <source>
        <strain evidence="9 10">UMB0018</strain>
    </source>
</reference>
<comment type="subcellular location">
    <subcellularLocation>
        <location evidence="8">Cell membrane</location>
        <topology evidence="8">Peripheral membrane protein</topology>
    </subcellularLocation>
    <subcellularLocation>
        <location evidence="1">Membrane</location>
    </subcellularLocation>
</comment>
<dbReference type="InterPro" id="IPR000711">
    <property type="entry name" value="ATPase_OSCP/dsu"/>
</dbReference>
<sequence>MTQMRTIESVPFAKELAAALATPGTDPMRVAEDFFGLADLFKENTRLARAATDPARSVADKQGLASTAFASHVTAATLSVVNAVVADHWRHPADVADTLEVLGILGVLNAAGAHNALDQVREELFQVRYFLAHNREVRVRLSDTSKGNSHERGDIATKLFGECISVWTMRLVRRAVGRSNHGRLLHNLRRYAQWAATMQDRLFVTVATASTMSDAQVERLRTILTKRYGTPVDLAISVDPELIGGFRLRAGMTAIDASLASRISAARDAIAS</sequence>
<keyword evidence="3 8" id="KW-0375">Hydrogen ion transport</keyword>
<keyword evidence="2 8" id="KW-0813">Transport</keyword>
<evidence type="ECO:0000313" key="10">
    <source>
        <dbReference type="Proteomes" id="UP000234198"/>
    </source>
</evidence>
<dbReference type="Proteomes" id="UP000234198">
    <property type="component" value="Unassembled WGS sequence"/>
</dbReference>
<comment type="function">
    <text evidence="8">This protein is part of the stalk that links CF(0) to CF(1). It either transmits conformational changes from CF(0) to CF(1) or is implicated in proton conduction.</text>
</comment>
<dbReference type="HAMAP" id="MF_01416">
    <property type="entry name" value="ATP_synth_delta_bact"/>
    <property type="match status" value="1"/>
</dbReference>
<dbReference type="PANTHER" id="PTHR11910">
    <property type="entry name" value="ATP SYNTHASE DELTA CHAIN"/>
    <property type="match status" value="1"/>
</dbReference>
<keyword evidence="6 8" id="KW-0139">CF(1)</keyword>
<dbReference type="EMBL" id="PKKM01000005">
    <property type="protein sequence ID" value="PKY64712.1"/>
    <property type="molecule type" value="Genomic_DNA"/>
</dbReference>
<evidence type="ECO:0000256" key="5">
    <source>
        <dbReference type="ARBA" id="ARBA00023136"/>
    </source>
</evidence>